<comment type="caution">
    <text evidence="2">The sequence shown here is derived from an EMBL/GenBank/DDBJ whole genome shotgun (WGS) entry which is preliminary data.</text>
</comment>
<sequence>MTSPEAEDEEETNVTTNDERRLKTRGSLRSHKIQEEGNDEKTAWRPQSSADEETAFVSVQVSSSGRSTRIVQDEEREETGETVVTVK</sequence>
<feature type="compositionally biased region" description="Basic and acidic residues" evidence="1">
    <location>
        <begin position="32"/>
        <end position="43"/>
    </location>
</feature>
<feature type="region of interest" description="Disordered" evidence="1">
    <location>
        <begin position="1"/>
        <end position="87"/>
    </location>
</feature>
<evidence type="ECO:0000313" key="3">
    <source>
        <dbReference type="Proteomes" id="UP000438429"/>
    </source>
</evidence>
<dbReference type="AlphaFoldDB" id="A0A6A4RUB4"/>
<dbReference type="Proteomes" id="UP000438429">
    <property type="component" value="Unassembled WGS sequence"/>
</dbReference>
<feature type="compositionally biased region" description="Polar residues" evidence="1">
    <location>
        <begin position="57"/>
        <end position="70"/>
    </location>
</feature>
<dbReference type="EMBL" id="VEVO01000023">
    <property type="protein sequence ID" value="KAF0022761.1"/>
    <property type="molecule type" value="Genomic_DNA"/>
</dbReference>
<protein>
    <submittedName>
        <fullName evidence="2">Uncharacterized protein</fullName>
    </submittedName>
</protein>
<feature type="compositionally biased region" description="Basic residues" evidence="1">
    <location>
        <begin position="22"/>
        <end position="31"/>
    </location>
</feature>
<feature type="compositionally biased region" description="Acidic residues" evidence="1">
    <location>
        <begin position="1"/>
        <end position="12"/>
    </location>
</feature>
<organism evidence="2 3">
    <name type="scientific">Scophthalmus maximus</name>
    <name type="common">Turbot</name>
    <name type="synonym">Psetta maxima</name>
    <dbReference type="NCBI Taxonomy" id="52904"/>
    <lineage>
        <taxon>Eukaryota</taxon>
        <taxon>Metazoa</taxon>
        <taxon>Chordata</taxon>
        <taxon>Craniata</taxon>
        <taxon>Vertebrata</taxon>
        <taxon>Euteleostomi</taxon>
        <taxon>Actinopterygii</taxon>
        <taxon>Neopterygii</taxon>
        <taxon>Teleostei</taxon>
        <taxon>Neoteleostei</taxon>
        <taxon>Acanthomorphata</taxon>
        <taxon>Carangaria</taxon>
        <taxon>Pleuronectiformes</taxon>
        <taxon>Pleuronectoidei</taxon>
        <taxon>Scophthalmidae</taxon>
        <taxon>Scophthalmus</taxon>
    </lineage>
</organism>
<evidence type="ECO:0000313" key="2">
    <source>
        <dbReference type="EMBL" id="KAF0022761.1"/>
    </source>
</evidence>
<name>A0A6A4RUB4_SCOMX</name>
<proteinExistence type="predicted"/>
<reference evidence="2 3" key="1">
    <citation type="submission" date="2019-06" db="EMBL/GenBank/DDBJ databases">
        <title>Draft genomes of female and male turbot (Scophthalmus maximus).</title>
        <authorList>
            <person name="Xu H."/>
            <person name="Xu X.-W."/>
            <person name="Shao C."/>
            <person name="Chen S."/>
        </authorList>
    </citation>
    <scope>NUCLEOTIDE SEQUENCE [LARGE SCALE GENOMIC DNA]</scope>
    <source>
        <strain evidence="2">Ysfricsl-2016a</strain>
        <tissue evidence="2">Blood</tissue>
    </source>
</reference>
<gene>
    <name evidence="2" type="ORF">F2P81_024742</name>
</gene>
<accession>A0A6A4RUB4</accession>
<evidence type="ECO:0000256" key="1">
    <source>
        <dbReference type="SAM" id="MobiDB-lite"/>
    </source>
</evidence>